<dbReference type="PANTHER" id="PTHR10366:SF564">
    <property type="entry name" value="STEROL-4-ALPHA-CARBOXYLATE 3-DEHYDROGENASE, DECARBOXYLATING"/>
    <property type="match status" value="1"/>
</dbReference>
<comment type="similarity">
    <text evidence="2">Belongs to the NAD(P)-dependent epimerase/dehydratase family. Dihydroflavonol-4-reductase subfamily.</text>
</comment>
<dbReference type="InterPro" id="IPR001509">
    <property type="entry name" value="Epimerase_deHydtase"/>
</dbReference>
<evidence type="ECO:0000256" key="2">
    <source>
        <dbReference type="ARBA" id="ARBA00023445"/>
    </source>
</evidence>
<keyword evidence="5" id="KW-1185">Reference proteome</keyword>
<protein>
    <submittedName>
        <fullName evidence="4">NAD(P)-binding protein</fullName>
    </submittedName>
</protein>
<evidence type="ECO:0000313" key="5">
    <source>
        <dbReference type="Proteomes" id="UP000298030"/>
    </source>
</evidence>
<evidence type="ECO:0000313" key="4">
    <source>
        <dbReference type="EMBL" id="TEB29204.1"/>
    </source>
</evidence>
<name>A0A4Y7T5H5_COPMI</name>
<dbReference type="Proteomes" id="UP000298030">
    <property type="component" value="Unassembled WGS sequence"/>
</dbReference>
<dbReference type="OrthoDB" id="2735536at2759"/>
<dbReference type="EMBL" id="QPFP01000028">
    <property type="protein sequence ID" value="TEB29204.1"/>
    <property type="molecule type" value="Genomic_DNA"/>
</dbReference>
<dbReference type="InterPro" id="IPR050425">
    <property type="entry name" value="NAD(P)_dehydrat-like"/>
</dbReference>
<gene>
    <name evidence="4" type="ORF">FA13DRAFT_1734868</name>
</gene>
<proteinExistence type="inferred from homology"/>
<accession>A0A4Y7T5H5</accession>
<feature type="domain" description="NAD-dependent epimerase/dehydratase" evidence="3">
    <location>
        <begin position="15"/>
        <end position="270"/>
    </location>
</feature>
<dbReference type="Gene3D" id="3.40.50.720">
    <property type="entry name" value="NAD(P)-binding Rossmann-like Domain"/>
    <property type="match status" value="1"/>
</dbReference>
<dbReference type="SUPFAM" id="SSF51735">
    <property type="entry name" value="NAD(P)-binding Rossmann-fold domains"/>
    <property type="match status" value="1"/>
</dbReference>
<sequence>MPVLTSYSDGSRPKVLITGATGYVGQWVLRTVLDRGYDARVVVRSEGRTGGLKKLFSSPGDENKLEFVVVEDFTNAGALDEAVVDVDGIIHVATALPREEETPDETLRITIEAAEGVLKSALKHGNKLKRVVFTSSIATVITNQTEPRVFSEEDWNEMTMAKLDAGDRDFLTVYFASKILAERAVLDFGKKHKDEITWDVAVLNPGFVYGPTLKPVSAATDLPSTAAIWMGAILSHSASPIAESLDNGFVDVRDLGEAHVRCLEKEEAGGERILTISSSYTWNEWFDIIRKVAPSVMGTEKAAAFVKGFPQPSEKVKPRVTYDPSKCDRILGIKYRTKEEMVKGVLEQGVREGWL</sequence>
<keyword evidence="1" id="KW-0560">Oxidoreductase</keyword>
<evidence type="ECO:0000256" key="1">
    <source>
        <dbReference type="ARBA" id="ARBA00023002"/>
    </source>
</evidence>
<dbReference type="InterPro" id="IPR036291">
    <property type="entry name" value="NAD(P)-bd_dom_sf"/>
</dbReference>
<dbReference type="Pfam" id="PF01370">
    <property type="entry name" value="Epimerase"/>
    <property type="match status" value="1"/>
</dbReference>
<dbReference type="STRING" id="71717.A0A4Y7T5H5"/>
<reference evidence="4 5" key="1">
    <citation type="journal article" date="2019" name="Nat. Ecol. Evol.">
        <title>Megaphylogeny resolves global patterns of mushroom evolution.</title>
        <authorList>
            <person name="Varga T."/>
            <person name="Krizsan K."/>
            <person name="Foldi C."/>
            <person name="Dima B."/>
            <person name="Sanchez-Garcia M."/>
            <person name="Sanchez-Ramirez S."/>
            <person name="Szollosi G.J."/>
            <person name="Szarkandi J.G."/>
            <person name="Papp V."/>
            <person name="Albert L."/>
            <person name="Andreopoulos W."/>
            <person name="Angelini C."/>
            <person name="Antonin V."/>
            <person name="Barry K.W."/>
            <person name="Bougher N.L."/>
            <person name="Buchanan P."/>
            <person name="Buyck B."/>
            <person name="Bense V."/>
            <person name="Catcheside P."/>
            <person name="Chovatia M."/>
            <person name="Cooper J."/>
            <person name="Damon W."/>
            <person name="Desjardin D."/>
            <person name="Finy P."/>
            <person name="Geml J."/>
            <person name="Haridas S."/>
            <person name="Hughes K."/>
            <person name="Justo A."/>
            <person name="Karasinski D."/>
            <person name="Kautmanova I."/>
            <person name="Kiss B."/>
            <person name="Kocsube S."/>
            <person name="Kotiranta H."/>
            <person name="LaButti K.M."/>
            <person name="Lechner B.E."/>
            <person name="Liimatainen K."/>
            <person name="Lipzen A."/>
            <person name="Lukacs Z."/>
            <person name="Mihaltcheva S."/>
            <person name="Morgado L.N."/>
            <person name="Niskanen T."/>
            <person name="Noordeloos M.E."/>
            <person name="Ohm R.A."/>
            <person name="Ortiz-Santana B."/>
            <person name="Ovrebo C."/>
            <person name="Racz N."/>
            <person name="Riley R."/>
            <person name="Savchenko A."/>
            <person name="Shiryaev A."/>
            <person name="Soop K."/>
            <person name="Spirin V."/>
            <person name="Szebenyi C."/>
            <person name="Tomsovsky M."/>
            <person name="Tulloss R.E."/>
            <person name="Uehling J."/>
            <person name="Grigoriev I.V."/>
            <person name="Vagvolgyi C."/>
            <person name="Papp T."/>
            <person name="Martin F.M."/>
            <person name="Miettinen O."/>
            <person name="Hibbett D.S."/>
            <person name="Nagy L.G."/>
        </authorList>
    </citation>
    <scope>NUCLEOTIDE SEQUENCE [LARGE SCALE GENOMIC DNA]</scope>
    <source>
        <strain evidence="4 5">FP101781</strain>
    </source>
</reference>
<dbReference type="PANTHER" id="PTHR10366">
    <property type="entry name" value="NAD DEPENDENT EPIMERASE/DEHYDRATASE"/>
    <property type="match status" value="1"/>
</dbReference>
<dbReference type="AlphaFoldDB" id="A0A4Y7T5H5"/>
<evidence type="ECO:0000259" key="3">
    <source>
        <dbReference type="Pfam" id="PF01370"/>
    </source>
</evidence>
<comment type="caution">
    <text evidence="4">The sequence shown here is derived from an EMBL/GenBank/DDBJ whole genome shotgun (WGS) entry which is preliminary data.</text>
</comment>
<organism evidence="4 5">
    <name type="scientific">Coprinellus micaceus</name>
    <name type="common">Glistening ink-cap mushroom</name>
    <name type="synonym">Coprinus micaceus</name>
    <dbReference type="NCBI Taxonomy" id="71717"/>
    <lineage>
        <taxon>Eukaryota</taxon>
        <taxon>Fungi</taxon>
        <taxon>Dikarya</taxon>
        <taxon>Basidiomycota</taxon>
        <taxon>Agaricomycotina</taxon>
        <taxon>Agaricomycetes</taxon>
        <taxon>Agaricomycetidae</taxon>
        <taxon>Agaricales</taxon>
        <taxon>Agaricineae</taxon>
        <taxon>Psathyrellaceae</taxon>
        <taxon>Coprinellus</taxon>
    </lineage>
</organism>
<dbReference type="GO" id="GO:0016616">
    <property type="term" value="F:oxidoreductase activity, acting on the CH-OH group of donors, NAD or NADP as acceptor"/>
    <property type="evidence" value="ECO:0007669"/>
    <property type="project" value="TreeGrafter"/>
</dbReference>